<keyword evidence="1" id="KW-0175">Coiled coil</keyword>
<proteinExistence type="predicted"/>
<protein>
    <recommendedName>
        <fullName evidence="3">Coil containing protein</fullName>
    </recommendedName>
</protein>
<feature type="coiled-coil region" evidence="1">
    <location>
        <begin position="55"/>
        <end position="82"/>
    </location>
</feature>
<organism evidence="2">
    <name type="scientific">Siphoviridae sp. ctAvK3</name>
    <dbReference type="NCBI Taxonomy" id="2826184"/>
    <lineage>
        <taxon>Viruses</taxon>
        <taxon>Duplodnaviria</taxon>
        <taxon>Heunggongvirae</taxon>
        <taxon>Uroviricota</taxon>
        <taxon>Caudoviricetes</taxon>
    </lineage>
</organism>
<evidence type="ECO:0008006" key="3">
    <source>
        <dbReference type="Google" id="ProtNLM"/>
    </source>
</evidence>
<evidence type="ECO:0000313" key="2">
    <source>
        <dbReference type="EMBL" id="DAD82019.1"/>
    </source>
</evidence>
<reference evidence="2" key="1">
    <citation type="journal article" date="2021" name="Proc. Natl. Acad. Sci. U.S.A.">
        <title>A Catalog of Tens of Thousands of Viruses from Human Metagenomes Reveals Hidden Associations with Chronic Diseases.</title>
        <authorList>
            <person name="Tisza M.J."/>
            <person name="Buck C.B."/>
        </authorList>
    </citation>
    <scope>NUCLEOTIDE SEQUENCE</scope>
    <source>
        <strain evidence="2">CtAvK3</strain>
    </source>
</reference>
<sequence length="100" mass="11285">MLYALIENGIVVNIIWLNARNASDFPGCVAFAGYPVAIGDEYHDGKFWRNGKELLDEQGQLNERLMSENKTLKAQIQAVSDRNDFIEDCIAEMAEIVYAE</sequence>
<accession>A0A8S5MJF0</accession>
<name>A0A8S5MJF0_9CAUD</name>
<evidence type="ECO:0000256" key="1">
    <source>
        <dbReference type="SAM" id="Coils"/>
    </source>
</evidence>
<dbReference type="EMBL" id="BK014910">
    <property type="protein sequence ID" value="DAD82019.1"/>
    <property type="molecule type" value="Genomic_DNA"/>
</dbReference>